<evidence type="ECO:0000256" key="4">
    <source>
        <dbReference type="ARBA" id="ARBA00022825"/>
    </source>
</evidence>
<dbReference type="SUPFAM" id="SSF50156">
    <property type="entry name" value="PDZ domain-like"/>
    <property type="match status" value="1"/>
</dbReference>
<sequence>MDGKNKFWKGALVGALVTAFAGLIVIGMAAGIWVVGKGVMGNQAAGAGDGLATASEVSLDVDRISQKMELIQKIISENYLFEEDPEMVEAGIFTGMMAGLGDPYSTYYTEGDFQELMENSIEGEYCGIGALISQNRETMLMTVIRVFEGTPCAEAGMLPGDAIIAVDGENVAGMELDLVVSNYIRGEENTEVTVTVYRESTDEYLDLTMKRANIETPTVEHEMLDDSVGYILVTQFEGVTAGQFKEAVEDLESRGMEKLIIDLRNNPGGLLDAAVEMAAYLLPDGTIVRTEYKNGKGDVYFSEDGQLKAESDAGTRLNQYPIEDSHELDIPIAILVNGNSASASEVFAGAMRDFSRAELVGTTTFGKGIVQSVIPFTDGDAIKITTAHYFTPNGFDLHGKGLEPDLEVELSEELLQQTAVDFSEDNQIQAAVELLNGEAAGQTGETPENIETQQTD</sequence>
<dbReference type="GO" id="GO:0007165">
    <property type="term" value="P:signal transduction"/>
    <property type="evidence" value="ECO:0007669"/>
    <property type="project" value="TreeGrafter"/>
</dbReference>
<name>A0A9D2GJL7_9FIRM</name>
<feature type="domain" description="PDZ" evidence="7">
    <location>
        <begin position="114"/>
        <end position="198"/>
    </location>
</feature>
<dbReference type="CDD" id="cd06782">
    <property type="entry name" value="cpPDZ_CPP-like"/>
    <property type="match status" value="1"/>
</dbReference>
<evidence type="ECO:0000256" key="3">
    <source>
        <dbReference type="ARBA" id="ARBA00022801"/>
    </source>
</evidence>
<dbReference type="SUPFAM" id="SSF52096">
    <property type="entry name" value="ClpP/crotonase"/>
    <property type="match status" value="1"/>
</dbReference>
<evidence type="ECO:0000313" key="8">
    <source>
        <dbReference type="EMBL" id="HIZ79951.1"/>
    </source>
</evidence>
<keyword evidence="3 5" id="KW-0378">Hydrolase</keyword>
<dbReference type="GO" id="GO:0004175">
    <property type="term" value="F:endopeptidase activity"/>
    <property type="evidence" value="ECO:0007669"/>
    <property type="project" value="TreeGrafter"/>
</dbReference>
<organism evidence="8 9">
    <name type="scientific">Candidatus Lachnoclostridium stercorigallinarum</name>
    <dbReference type="NCBI Taxonomy" id="2838634"/>
    <lineage>
        <taxon>Bacteria</taxon>
        <taxon>Bacillati</taxon>
        <taxon>Bacillota</taxon>
        <taxon>Clostridia</taxon>
        <taxon>Lachnospirales</taxon>
        <taxon>Lachnospiraceae</taxon>
    </lineage>
</organism>
<dbReference type="InterPro" id="IPR001478">
    <property type="entry name" value="PDZ"/>
</dbReference>
<dbReference type="InterPro" id="IPR036034">
    <property type="entry name" value="PDZ_sf"/>
</dbReference>
<dbReference type="InterPro" id="IPR004447">
    <property type="entry name" value="Peptidase_S41A"/>
</dbReference>
<dbReference type="Pfam" id="PF17820">
    <property type="entry name" value="PDZ_6"/>
    <property type="match status" value="1"/>
</dbReference>
<evidence type="ECO:0000256" key="2">
    <source>
        <dbReference type="ARBA" id="ARBA00022670"/>
    </source>
</evidence>
<accession>A0A9D2GJL7</accession>
<dbReference type="Gene3D" id="2.30.42.10">
    <property type="match status" value="1"/>
</dbReference>
<keyword evidence="6" id="KW-0472">Membrane</keyword>
<dbReference type="Pfam" id="PF03572">
    <property type="entry name" value="Peptidase_S41"/>
    <property type="match status" value="1"/>
</dbReference>
<dbReference type="PANTHER" id="PTHR32060">
    <property type="entry name" value="TAIL-SPECIFIC PROTEASE"/>
    <property type="match status" value="1"/>
</dbReference>
<evidence type="ECO:0000256" key="1">
    <source>
        <dbReference type="ARBA" id="ARBA00009179"/>
    </source>
</evidence>
<keyword evidence="6" id="KW-1133">Transmembrane helix</keyword>
<evidence type="ECO:0000259" key="7">
    <source>
        <dbReference type="PROSITE" id="PS50106"/>
    </source>
</evidence>
<reference evidence="8" key="2">
    <citation type="submission" date="2021-04" db="EMBL/GenBank/DDBJ databases">
        <authorList>
            <person name="Gilroy R."/>
        </authorList>
    </citation>
    <scope>NUCLEOTIDE SEQUENCE</scope>
    <source>
        <strain evidence="8">ChiBcec1-1093</strain>
    </source>
</reference>
<dbReference type="InterPro" id="IPR005151">
    <property type="entry name" value="Tail-specific_protease"/>
</dbReference>
<evidence type="ECO:0000256" key="6">
    <source>
        <dbReference type="SAM" id="Phobius"/>
    </source>
</evidence>
<protein>
    <submittedName>
        <fullName evidence="8">S41 family peptidase</fullName>
    </submittedName>
</protein>
<gene>
    <name evidence="8" type="ORF">IAA17_09220</name>
</gene>
<proteinExistence type="inferred from homology"/>
<dbReference type="AlphaFoldDB" id="A0A9D2GJL7"/>
<keyword evidence="6" id="KW-0812">Transmembrane</keyword>
<evidence type="ECO:0000313" key="9">
    <source>
        <dbReference type="Proteomes" id="UP000824101"/>
    </source>
</evidence>
<dbReference type="InterPro" id="IPR041489">
    <property type="entry name" value="PDZ_6"/>
</dbReference>
<reference evidence="8" key="1">
    <citation type="journal article" date="2021" name="PeerJ">
        <title>Extensive microbial diversity within the chicken gut microbiome revealed by metagenomics and culture.</title>
        <authorList>
            <person name="Gilroy R."/>
            <person name="Ravi A."/>
            <person name="Getino M."/>
            <person name="Pursley I."/>
            <person name="Horton D.L."/>
            <person name="Alikhan N.F."/>
            <person name="Baker D."/>
            <person name="Gharbi K."/>
            <person name="Hall N."/>
            <person name="Watson M."/>
            <person name="Adriaenssens E.M."/>
            <person name="Foster-Nyarko E."/>
            <person name="Jarju S."/>
            <person name="Secka A."/>
            <person name="Antonio M."/>
            <person name="Oren A."/>
            <person name="Chaudhuri R.R."/>
            <person name="La Ragione R."/>
            <person name="Hildebrand F."/>
            <person name="Pallen M.J."/>
        </authorList>
    </citation>
    <scope>NUCLEOTIDE SEQUENCE</scope>
    <source>
        <strain evidence="8">ChiBcec1-1093</strain>
    </source>
</reference>
<dbReference type="SMART" id="SM00228">
    <property type="entry name" value="PDZ"/>
    <property type="match status" value="1"/>
</dbReference>
<dbReference type="PANTHER" id="PTHR32060:SF30">
    <property type="entry name" value="CARBOXY-TERMINAL PROCESSING PROTEASE CTPA"/>
    <property type="match status" value="1"/>
</dbReference>
<dbReference type="GO" id="GO:0008236">
    <property type="term" value="F:serine-type peptidase activity"/>
    <property type="evidence" value="ECO:0007669"/>
    <property type="project" value="UniProtKB-KW"/>
</dbReference>
<dbReference type="Proteomes" id="UP000824101">
    <property type="component" value="Unassembled WGS sequence"/>
</dbReference>
<dbReference type="Gene3D" id="3.30.750.44">
    <property type="match status" value="1"/>
</dbReference>
<comment type="similarity">
    <text evidence="1 5">Belongs to the peptidase S41A family.</text>
</comment>
<dbReference type="SMART" id="SM00245">
    <property type="entry name" value="TSPc"/>
    <property type="match status" value="1"/>
</dbReference>
<keyword evidence="2 5" id="KW-0645">Protease</keyword>
<dbReference type="CDD" id="cd07560">
    <property type="entry name" value="Peptidase_S41_CPP"/>
    <property type="match status" value="1"/>
</dbReference>
<dbReference type="GO" id="GO:0006508">
    <property type="term" value="P:proteolysis"/>
    <property type="evidence" value="ECO:0007669"/>
    <property type="project" value="UniProtKB-KW"/>
</dbReference>
<dbReference type="Gene3D" id="3.90.226.10">
    <property type="entry name" value="2-enoyl-CoA Hydratase, Chain A, domain 1"/>
    <property type="match status" value="1"/>
</dbReference>
<dbReference type="NCBIfam" id="TIGR00225">
    <property type="entry name" value="prc"/>
    <property type="match status" value="1"/>
</dbReference>
<comment type="caution">
    <text evidence="8">The sequence shown here is derived from an EMBL/GenBank/DDBJ whole genome shotgun (WGS) entry which is preliminary data.</text>
</comment>
<dbReference type="GO" id="GO:0030288">
    <property type="term" value="C:outer membrane-bounded periplasmic space"/>
    <property type="evidence" value="ECO:0007669"/>
    <property type="project" value="TreeGrafter"/>
</dbReference>
<dbReference type="PROSITE" id="PS50106">
    <property type="entry name" value="PDZ"/>
    <property type="match status" value="1"/>
</dbReference>
<dbReference type="EMBL" id="DXBC01000147">
    <property type="protein sequence ID" value="HIZ79951.1"/>
    <property type="molecule type" value="Genomic_DNA"/>
</dbReference>
<feature type="transmembrane region" description="Helical" evidence="6">
    <location>
        <begin position="12"/>
        <end position="35"/>
    </location>
</feature>
<keyword evidence="4 5" id="KW-0720">Serine protease</keyword>
<dbReference type="InterPro" id="IPR029045">
    <property type="entry name" value="ClpP/crotonase-like_dom_sf"/>
</dbReference>
<evidence type="ECO:0000256" key="5">
    <source>
        <dbReference type="RuleBase" id="RU004404"/>
    </source>
</evidence>